<dbReference type="UniPathway" id="UPA00079"/>
<comment type="cofactor">
    <cofactor evidence="1">
        <name>a divalent metal cation</name>
        <dbReference type="ChEBI" id="CHEBI:60240"/>
    </cofactor>
</comment>
<dbReference type="EC" id="4.2.1.113" evidence="5 6"/>
<dbReference type="InterPro" id="IPR036849">
    <property type="entry name" value="Enolase-like_C_sf"/>
</dbReference>
<evidence type="ECO:0000256" key="4">
    <source>
        <dbReference type="ARBA" id="ARBA00023239"/>
    </source>
</evidence>
<dbReference type="InterPro" id="IPR013341">
    <property type="entry name" value="Mandelate_racemase_N_dom"/>
</dbReference>
<dbReference type="EMBL" id="MSIE01000002">
    <property type="protein sequence ID" value="OLF19170.1"/>
    <property type="molecule type" value="Genomic_DNA"/>
</dbReference>
<dbReference type="Pfam" id="PF13378">
    <property type="entry name" value="MR_MLE_C"/>
    <property type="match status" value="1"/>
</dbReference>
<dbReference type="Gene3D" id="3.30.390.10">
    <property type="entry name" value="Enolase-like, N-terminal domain"/>
    <property type="match status" value="1"/>
</dbReference>
<dbReference type="GO" id="GO:0046872">
    <property type="term" value="F:metal ion binding"/>
    <property type="evidence" value="ECO:0007669"/>
    <property type="project" value="UniProtKB-KW"/>
</dbReference>
<dbReference type="GO" id="GO:0009234">
    <property type="term" value="P:menaquinone biosynthetic process"/>
    <property type="evidence" value="ECO:0007669"/>
    <property type="project" value="UniProtKB-UniRule"/>
</dbReference>
<keyword evidence="4" id="KW-0456">Lyase</keyword>
<dbReference type="UniPathway" id="UPA01057">
    <property type="reaction ID" value="UER00165"/>
</dbReference>
<dbReference type="Pfam" id="PF02746">
    <property type="entry name" value="MR_MLE_N"/>
    <property type="match status" value="1"/>
</dbReference>
<evidence type="ECO:0000256" key="1">
    <source>
        <dbReference type="ARBA" id="ARBA00001968"/>
    </source>
</evidence>
<evidence type="ECO:0000259" key="7">
    <source>
        <dbReference type="SMART" id="SM00922"/>
    </source>
</evidence>
<dbReference type="SMART" id="SM00922">
    <property type="entry name" value="MR_MLE"/>
    <property type="match status" value="1"/>
</dbReference>
<dbReference type="Gene3D" id="3.20.20.120">
    <property type="entry name" value="Enolase-like C-terminal domain"/>
    <property type="match status" value="1"/>
</dbReference>
<evidence type="ECO:0000256" key="2">
    <source>
        <dbReference type="ARBA" id="ARBA00022723"/>
    </source>
</evidence>
<keyword evidence="2" id="KW-0479">Metal-binding</keyword>
<dbReference type="SUPFAM" id="SSF54826">
    <property type="entry name" value="Enolase N-terminal domain-like"/>
    <property type="match status" value="1"/>
</dbReference>
<dbReference type="InterPro" id="IPR010197">
    <property type="entry name" value="OSBS/NAAAR"/>
</dbReference>
<evidence type="ECO:0000256" key="3">
    <source>
        <dbReference type="ARBA" id="ARBA00022842"/>
    </source>
</evidence>
<evidence type="ECO:0000256" key="6">
    <source>
        <dbReference type="NCBIfam" id="TIGR01928"/>
    </source>
</evidence>
<dbReference type="RefSeq" id="WP_075123772.1">
    <property type="nucleotide sequence ID" value="NZ_MSIE01000002.1"/>
</dbReference>
<organism evidence="8 9">
    <name type="scientific">Actinophytocola xanthii</name>
    <dbReference type="NCBI Taxonomy" id="1912961"/>
    <lineage>
        <taxon>Bacteria</taxon>
        <taxon>Bacillati</taxon>
        <taxon>Actinomycetota</taxon>
        <taxon>Actinomycetes</taxon>
        <taxon>Pseudonocardiales</taxon>
        <taxon>Pseudonocardiaceae</taxon>
    </lineage>
</organism>
<dbReference type="GO" id="GO:0016854">
    <property type="term" value="F:racemase and epimerase activity"/>
    <property type="evidence" value="ECO:0007669"/>
    <property type="project" value="UniProtKB-ARBA"/>
</dbReference>
<dbReference type="InterPro" id="IPR013342">
    <property type="entry name" value="Mandelate_racemase_C"/>
</dbReference>
<accession>A0A1Q8CXU0</accession>
<feature type="domain" description="Mandelate racemase/muconate lactonizing enzyme C-terminal" evidence="7">
    <location>
        <begin position="142"/>
        <end position="235"/>
    </location>
</feature>
<proteinExistence type="predicted"/>
<protein>
    <recommendedName>
        <fullName evidence="5 6">o-succinylbenzoate synthase</fullName>
        <ecNumber evidence="5 6">4.2.1.113</ecNumber>
    </recommendedName>
</protein>
<dbReference type="GO" id="GO:0043748">
    <property type="term" value="F:O-succinylbenzoate synthase activity"/>
    <property type="evidence" value="ECO:0007669"/>
    <property type="project" value="UniProtKB-EC"/>
</dbReference>
<dbReference type="NCBIfam" id="TIGR01928">
    <property type="entry name" value="menC_lowGC_arch"/>
    <property type="match status" value="1"/>
</dbReference>
<dbReference type="STRING" id="1912961.BU204_02040"/>
<sequence>MKLTGVELRRVAMPLVAPFRTSFGTQTSRDVLLVRVVTDDAEGFGECVAMDTPHYSSEYADAAADVLRRFLVPALTGVDLPGAHAVAELLAPFKGHRMAKAALEMAVLDAELRAEGRSFARELGAVHDRVPCGVSVGIMDSVPELLDAVGGYLDEGYVRIKLKIEPGWDVEPVRAVRERYGDDVLLQVDANTAYTLGDARQLARLDDFDLLLIEQPLDEEDVLGHVELARRIRTPVCLDESITSARDAAAAIRLGACQVVNIKPGRVGGYLEARRIHDVCVAHGVPVWCGGMLETGLGRAANVALAALPGFTLPGDTSASGRYYAADVTTPFVLADGHLAVPVGPGLGVAPDPDRLAEVTTTTEWLTP</sequence>
<dbReference type="PANTHER" id="PTHR48073">
    <property type="entry name" value="O-SUCCINYLBENZOATE SYNTHASE-RELATED"/>
    <property type="match status" value="1"/>
</dbReference>
<dbReference type="InterPro" id="IPR029017">
    <property type="entry name" value="Enolase-like_N"/>
</dbReference>
<dbReference type="PANTHER" id="PTHR48073:SF5">
    <property type="entry name" value="O-SUCCINYLBENZOATE SYNTHASE"/>
    <property type="match status" value="1"/>
</dbReference>
<dbReference type="SFLD" id="SFLDF00009">
    <property type="entry name" value="o-succinylbenzoate_synthase"/>
    <property type="match status" value="1"/>
</dbReference>
<dbReference type="AlphaFoldDB" id="A0A1Q8CXU0"/>
<keyword evidence="9" id="KW-1185">Reference proteome</keyword>
<dbReference type="CDD" id="cd03317">
    <property type="entry name" value="NAAAR"/>
    <property type="match status" value="1"/>
</dbReference>
<dbReference type="SUPFAM" id="SSF51604">
    <property type="entry name" value="Enolase C-terminal domain-like"/>
    <property type="match status" value="1"/>
</dbReference>
<evidence type="ECO:0000313" key="8">
    <source>
        <dbReference type="EMBL" id="OLF19170.1"/>
    </source>
</evidence>
<reference evidence="8 9" key="1">
    <citation type="submission" date="2016-12" db="EMBL/GenBank/DDBJ databases">
        <title>The draft genome sequence of Actinophytocola sp. 11-183.</title>
        <authorList>
            <person name="Wang W."/>
            <person name="Yuan L."/>
        </authorList>
    </citation>
    <scope>NUCLEOTIDE SEQUENCE [LARGE SCALE GENOMIC DNA]</scope>
    <source>
        <strain evidence="8 9">11-183</strain>
    </source>
</reference>
<comment type="caution">
    <text evidence="8">The sequence shown here is derived from an EMBL/GenBank/DDBJ whole genome shotgun (WGS) entry which is preliminary data.</text>
</comment>
<evidence type="ECO:0000313" key="9">
    <source>
        <dbReference type="Proteomes" id="UP000185596"/>
    </source>
</evidence>
<dbReference type="SFLD" id="SFLDG00180">
    <property type="entry name" value="muconate_cycloisomerase"/>
    <property type="match status" value="1"/>
</dbReference>
<dbReference type="SFLD" id="SFLDS00001">
    <property type="entry name" value="Enolase"/>
    <property type="match status" value="1"/>
</dbReference>
<dbReference type="InterPro" id="IPR029065">
    <property type="entry name" value="Enolase_C-like"/>
</dbReference>
<dbReference type="OrthoDB" id="9774531at2"/>
<gene>
    <name evidence="8" type="ORF">BU204_02040</name>
</gene>
<keyword evidence="3" id="KW-0460">Magnesium</keyword>
<name>A0A1Q8CXU0_9PSEU</name>
<evidence type="ECO:0000256" key="5">
    <source>
        <dbReference type="ARBA" id="ARBA00029491"/>
    </source>
</evidence>
<dbReference type="Proteomes" id="UP000185596">
    <property type="component" value="Unassembled WGS sequence"/>
</dbReference>